<dbReference type="Proteomes" id="UP000051568">
    <property type="component" value="Unassembled WGS sequence"/>
</dbReference>
<dbReference type="Pfam" id="PF00122">
    <property type="entry name" value="E1-E2_ATPase"/>
    <property type="match status" value="1"/>
</dbReference>
<dbReference type="Gene3D" id="3.40.1110.10">
    <property type="entry name" value="Calcium-transporting ATPase, cytoplasmic domain N"/>
    <property type="match status" value="1"/>
</dbReference>
<dbReference type="SUPFAM" id="SSF81653">
    <property type="entry name" value="Calcium ATPase, transduction domain A"/>
    <property type="match status" value="1"/>
</dbReference>
<evidence type="ECO:0000256" key="5">
    <source>
        <dbReference type="ARBA" id="ARBA00022989"/>
    </source>
</evidence>
<dbReference type="InterPro" id="IPR059000">
    <property type="entry name" value="ATPase_P-type_domA"/>
</dbReference>
<feature type="transmembrane region" description="Helical" evidence="10">
    <location>
        <begin position="62"/>
        <end position="87"/>
    </location>
</feature>
<organism evidence="12 13">
    <name type="scientific">Pediococcus cellicola</name>
    <dbReference type="NCBI Taxonomy" id="319652"/>
    <lineage>
        <taxon>Bacteria</taxon>
        <taxon>Bacillati</taxon>
        <taxon>Bacillota</taxon>
        <taxon>Bacilli</taxon>
        <taxon>Lactobacillales</taxon>
        <taxon>Lactobacillaceae</taxon>
        <taxon>Pediococcus</taxon>
    </lineage>
</organism>
<feature type="transmembrane region" description="Helical" evidence="10">
    <location>
        <begin position="549"/>
        <end position="576"/>
    </location>
</feature>
<keyword evidence="5 10" id="KW-1133">Transmembrane helix</keyword>
<keyword evidence="13" id="KW-1185">Reference proteome</keyword>
<evidence type="ECO:0000256" key="9">
    <source>
        <dbReference type="ARBA" id="ARBA00049338"/>
    </source>
</evidence>
<dbReference type="SUPFAM" id="SSF56784">
    <property type="entry name" value="HAD-like"/>
    <property type="match status" value="1"/>
</dbReference>
<sequence>MKHTTKFALVVLLGILALFLEFAFHLQLAAQLTITVVGVLIAISMTLEMIKTLRSGKYGVDLLAITAIIATLAVGEYWASIVVLIMLTGGDSLEDYAAHKAGKELQNLLDNSPQTAHILVNNQLTTKPVDIVQVNDQVVVKPGEVVPVDGVIKSGTSIFDESSLTGESKPVNKAVGDSLMSGSVNGDGAITMTVTKVAADSQYQTIVKLVKASEAQPAHFVRLADRYAIPFTLISYLIAGIAWFVSKDPVRFAEVLVVASPCPLILAAPIALVSGMSSANRNGIIIKNGTTIEKFAATKAIAFDKTGTLTKGILTIDQIKNESTFSKSEFLTIAASAEQQSSHILARSIVNAVDTEKLLPVSQIQEVTGMGITAQVASHKVKIGRKKFVSEDPITAPKQTAIFVSIDDQYAGYISFSDQIRPEASITIQQLNQLGIKTTLMISGDQKATANLVGNKIGIAKVYAECLPKDKIEVLKDQEDHLRPVAMVGDGVNDAPSLAVADVGIAMGARGSTAASESADIVILKDDLGRVSRALSISQYTMRIAKQSVLIGIFICIGLMLIASTGVIPALIGAFFQEVVDTVTILWALLAHRDSSQLKQLIAQQKNND</sequence>
<keyword evidence="7 10" id="KW-0472">Membrane</keyword>
<dbReference type="EMBL" id="JQBR01000001">
    <property type="protein sequence ID" value="KRN67784.1"/>
    <property type="molecule type" value="Genomic_DNA"/>
</dbReference>
<dbReference type="OrthoDB" id="9813266at2"/>
<evidence type="ECO:0000256" key="7">
    <source>
        <dbReference type="ARBA" id="ARBA00023136"/>
    </source>
</evidence>
<keyword evidence="10" id="KW-0479">Metal-binding</keyword>
<dbReference type="PANTHER" id="PTHR48085">
    <property type="entry name" value="CADMIUM/ZINC-TRANSPORTING ATPASE HMA2-RELATED"/>
    <property type="match status" value="1"/>
</dbReference>
<comment type="caution">
    <text evidence="12">The sequence shown here is derived from an EMBL/GenBank/DDBJ whole genome shotgun (WGS) entry which is preliminary data.</text>
</comment>
<feature type="transmembrane region" description="Helical" evidence="10">
    <location>
        <begin position="227"/>
        <end position="245"/>
    </location>
</feature>
<keyword evidence="10" id="KW-0067">ATP-binding</keyword>
<dbReference type="AlphaFoldDB" id="A0A0R2IRL6"/>
<reference evidence="12 13" key="1">
    <citation type="journal article" date="2015" name="Genome Announc.">
        <title>Expanding the biotechnology potential of lactobacilli through comparative genomics of 213 strains and associated genera.</title>
        <authorList>
            <person name="Sun Z."/>
            <person name="Harris H.M."/>
            <person name="McCann A."/>
            <person name="Guo C."/>
            <person name="Argimon S."/>
            <person name="Zhang W."/>
            <person name="Yang X."/>
            <person name="Jeffery I.B."/>
            <person name="Cooney J.C."/>
            <person name="Kagawa T.F."/>
            <person name="Liu W."/>
            <person name="Song Y."/>
            <person name="Salvetti E."/>
            <person name="Wrobel A."/>
            <person name="Rasinkangas P."/>
            <person name="Parkhill J."/>
            <person name="Rea M.C."/>
            <person name="O'Sullivan O."/>
            <person name="Ritari J."/>
            <person name="Douillard F.P."/>
            <person name="Paul Ross R."/>
            <person name="Yang R."/>
            <person name="Briner A.E."/>
            <person name="Felis G.E."/>
            <person name="de Vos W.M."/>
            <person name="Barrangou R."/>
            <person name="Klaenhammer T.R."/>
            <person name="Caufield P.W."/>
            <person name="Cui Y."/>
            <person name="Zhang H."/>
            <person name="O'Toole P.W."/>
        </authorList>
    </citation>
    <scope>NUCLEOTIDE SEQUENCE [LARGE SCALE GENOMIC DNA]</scope>
    <source>
        <strain evidence="12 13">DSM 17757</strain>
    </source>
</reference>
<feature type="transmembrane region" description="Helical" evidence="10">
    <location>
        <begin position="252"/>
        <end position="272"/>
    </location>
</feature>
<dbReference type="InterPro" id="IPR023299">
    <property type="entry name" value="ATPase_P-typ_cyto_dom_N"/>
</dbReference>
<comment type="catalytic activity">
    <reaction evidence="9">
        <text>Cd(2+)(in) + ATP + H2O = Cd(2+)(out) + ADP + phosphate + H(+)</text>
        <dbReference type="Rhea" id="RHEA:12132"/>
        <dbReference type="ChEBI" id="CHEBI:15377"/>
        <dbReference type="ChEBI" id="CHEBI:15378"/>
        <dbReference type="ChEBI" id="CHEBI:30616"/>
        <dbReference type="ChEBI" id="CHEBI:43474"/>
        <dbReference type="ChEBI" id="CHEBI:48775"/>
        <dbReference type="ChEBI" id="CHEBI:456216"/>
        <dbReference type="EC" id="7.2.2.21"/>
    </reaction>
</comment>
<dbReference type="Gene3D" id="2.70.150.10">
    <property type="entry name" value="Calcium-transporting ATPase, cytoplasmic transduction domain A"/>
    <property type="match status" value="1"/>
</dbReference>
<evidence type="ECO:0000259" key="11">
    <source>
        <dbReference type="Pfam" id="PF00122"/>
    </source>
</evidence>
<dbReference type="RefSeq" id="WP_057748525.1">
    <property type="nucleotide sequence ID" value="NZ_BJVH01000001.1"/>
</dbReference>
<dbReference type="InterPro" id="IPR027256">
    <property type="entry name" value="P-typ_ATPase_IB"/>
</dbReference>
<dbReference type="PRINTS" id="PR00120">
    <property type="entry name" value="HATPASE"/>
</dbReference>
<comment type="similarity">
    <text evidence="2 10">Belongs to the cation transport ATPase (P-type) (TC 3.A.3) family. Type IB subfamily.</text>
</comment>
<dbReference type="GO" id="GO:0005524">
    <property type="term" value="F:ATP binding"/>
    <property type="evidence" value="ECO:0007669"/>
    <property type="project" value="UniProtKB-UniRule"/>
</dbReference>
<dbReference type="InterPro" id="IPR018303">
    <property type="entry name" value="ATPase_P-typ_P_site"/>
</dbReference>
<evidence type="ECO:0000256" key="4">
    <source>
        <dbReference type="ARBA" id="ARBA00022692"/>
    </source>
</evidence>
<dbReference type="GO" id="GO:0008551">
    <property type="term" value="F:P-type cadmium transporter activity"/>
    <property type="evidence" value="ECO:0007669"/>
    <property type="project" value="UniProtKB-EC"/>
</dbReference>
<dbReference type="Gene3D" id="3.40.50.1000">
    <property type="entry name" value="HAD superfamily/HAD-like"/>
    <property type="match status" value="1"/>
</dbReference>
<comment type="subcellular location">
    <subcellularLocation>
        <location evidence="1">Cell membrane</location>
        <topology evidence="1">Multi-pass membrane protein</topology>
    </subcellularLocation>
</comment>
<dbReference type="PRINTS" id="PR00119">
    <property type="entry name" value="CATATPASE"/>
</dbReference>
<keyword evidence="10" id="KW-1003">Cell membrane</keyword>
<keyword evidence="3" id="KW-0104">Cadmium</keyword>
<evidence type="ECO:0000313" key="13">
    <source>
        <dbReference type="Proteomes" id="UP000051568"/>
    </source>
</evidence>
<evidence type="ECO:0000256" key="8">
    <source>
        <dbReference type="ARBA" id="ARBA00039103"/>
    </source>
</evidence>
<dbReference type="InterPro" id="IPR023214">
    <property type="entry name" value="HAD_sf"/>
</dbReference>
<dbReference type="InterPro" id="IPR008250">
    <property type="entry name" value="ATPase_P-typ_transduc_dom_A_sf"/>
</dbReference>
<dbReference type="FunFam" id="2.70.150.10:FF:000002">
    <property type="entry name" value="Copper-transporting ATPase 1, putative"/>
    <property type="match status" value="1"/>
</dbReference>
<evidence type="ECO:0000256" key="1">
    <source>
        <dbReference type="ARBA" id="ARBA00004651"/>
    </source>
</evidence>
<dbReference type="SUPFAM" id="SSF81665">
    <property type="entry name" value="Calcium ATPase, transmembrane domain M"/>
    <property type="match status" value="1"/>
</dbReference>
<keyword evidence="6" id="KW-0406">Ion transport</keyword>
<dbReference type="InterPro" id="IPR023298">
    <property type="entry name" value="ATPase_P-typ_TM_dom_sf"/>
</dbReference>
<dbReference type="GO" id="GO:0005886">
    <property type="term" value="C:plasma membrane"/>
    <property type="evidence" value="ECO:0007669"/>
    <property type="project" value="UniProtKB-SubCell"/>
</dbReference>
<keyword evidence="6" id="KW-0813">Transport</keyword>
<accession>A0A0R2IRL6</accession>
<dbReference type="CDD" id="cd07544">
    <property type="entry name" value="P-type_ATPase_HM"/>
    <property type="match status" value="1"/>
</dbReference>
<evidence type="ECO:0000313" key="12">
    <source>
        <dbReference type="EMBL" id="KRN67784.1"/>
    </source>
</evidence>
<dbReference type="STRING" id="319652.IV80_GL000328"/>
<keyword evidence="10" id="KW-0547">Nucleotide-binding</keyword>
<protein>
    <recommendedName>
        <fullName evidence="8">Cd(2+)-exporting ATPase</fullName>
        <ecNumber evidence="8">7.2.2.21</ecNumber>
    </recommendedName>
</protein>
<dbReference type="NCBIfam" id="TIGR01512">
    <property type="entry name" value="ATPase-IB2_Cd"/>
    <property type="match status" value="1"/>
</dbReference>
<name>A0A0R2IRL6_9LACO</name>
<evidence type="ECO:0000256" key="6">
    <source>
        <dbReference type="ARBA" id="ARBA00023065"/>
    </source>
</evidence>
<feature type="domain" description="P-type ATPase A" evidence="11">
    <location>
        <begin position="112"/>
        <end position="211"/>
    </location>
</feature>
<dbReference type="Pfam" id="PF00702">
    <property type="entry name" value="Hydrolase"/>
    <property type="match status" value="1"/>
</dbReference>
<proteinExistence type="inferred from homology"/>
<dbReference type="InterPro" id="IPR001757">
    <property type="entry name" value="P_typ_ATPase"/>
</dbReference>
<dbReference type="GO" id="GO:0016887">
    <property type="term" value="F:ATP hydrolysis activity"/>
    <property type="evidence" value="ECO:0007669"/>
    <property type="project" value="InterPro"/>
</dbReference>
<keyword evidence="4 10" id="KW-0812">Transmembrane</keyword>
<dbReference type="EC" id="7.2.2.21" evidence="8"/>
<gene>
    <name evidence="12" type="ORF">IV80_GL000328</name>
</gene>
<evidence type="ECO:0000256" key="10">
    <source>
        <dbReference type="RuleBase" id="RU362081"/>
    </source>
</evidence>
<dbReference type="InterPro" id="IPR036412">
    <property type="entry name" value="HAD-like_sf"/>
</dbReference>
<dbReference type="PANTHER" id="PTHR48085:SF5">
    <property type="entry name" value="CADMIUM_ZINC-TRANSPORTING ATPASE HMA4-RELATED"/>
    <property type="match status" value="1"/>
</dbReference>
<dbReference type="PROSITE" id="PS00154">
    <property type="entry name" value="ATPASE_E1_E2"/>
    <property type="match status" value="1"/>
</dbReference>
<dbReference type="PATRIC" id="fig|319652.3.peg.331"/>
<evidence type="ECO:0000256" key="3">
    <source>
        <dbReference type="ARBA" id="ARBA00022539"/>
    </source>
</evidence>
<evidence type="ECO:0000256" key="2">
    <source>
        <dbReference type="ARBA" id="ARBA00006024"/>
    </source>
</evidence>
<dbReference type="GO" id="GO:0046872">
    <property type="term" value="F:metal ion binding"/>
    <property type="evidence" value="ECO:0007669"/>
    <property type="project" value="UniProtKB-KW"/>
</dbReference>
<dbReference type="InterPro" id="IPR051014">
    <property type="entry name" value="Cation_Transport_ATPase_IB"/>
</dbReference>
<dbReference type="NCBIfam" id="TIGR01494">
    <property type="entry name" value="ATPase_P-type"/>
    <property type="match status" value="1"/>
</dbReference>
<dbReference type="NCBIfam" id="TIGR01525">
    <property type="entry name" value="ATPase-IB_hvy"/>
    <property type="match status" value="1"/>
</dbReference>